<name>E3PXG7_ACESD</name>
<reference evidence="2" key="1">
    <citation type="journal article" date="2010" name="BMC Genomics">
        <title>Clostridium sticklandii, a specialist in amino acid degradation:revisiting its metabolism through its genome sequence.</title>
        <authorList>
            <person name="Fonknechten N."/>
            <person name="Chaussonnerie S."/>
            <person name="Tricot S."/>
            <person name="Lajus A."/>
            <person name="Andreesen J.R."/>
            <person name="Perchat N."/>
            <person name="Pelletier E."/>
            <person name="Gouyvenoux M."/>
            <person name="Barbe V."/>
            <person name="Salanoubat M."/>
            <person name="Le Paslier D."/>
            <person name="Weissenbach J."/>
            <person name="Cohen G.N."/>
            <person name="Kreimeyer A."/>
        </authorList>
    </citation>
    <scope>NUCLEOTIDE SEQUENCE [LARGE SCALE GENOMIC DNA]</scope>
    <source>
        <strain evidence="2">ATCC 12662 / DSM 519 / JCM 1433 / CCUG 9281 / NCIMB 10654 / HF</strain>
    </source>
</reference>
<dbReference type="EMBL" id="FP565809">
    <property type="protein sequence ID" value="CBH21132.1"/>
    <property type="molecule type" value="Genomic_DNA"/>
</dbReference>
<dbReference type="GeneID" id="35559314"/>
<organism evidence="1 2">
    <name type="scientific">Acetoanaerobium sticklandii (strain ATCC 12662 / DSM 519 / JCM 1433 / CCUG 9281 / NCIMB 10654 / HF)</name>
    <name type="common">Clostridium sticklandii</name>
    <dbReference type="NCBI Taxonomy" id="499177"/>
    <lineage>
        <taxon>Bacteria</taxon>
        <taxon>Bacillati</taxon>
        <taxon>Bacillota</taxon>
        <taxon>Clostridia</taxon>
        <taxon>Peptostreptococcales</taxon>
        <taxon>Filifactoraceae</taxon>
        <taxon>Acetoanaerobium</taxon>
    </lineage>
</organism>
<dbReference type="HOGENOM" id="CLU_1358088_0_0_9"/>
<dbReference type="KEGG" id="cst:CLOST_1009"/>
<dbReference type="AlphaFoldDB" id="E3PXG7"/>
<accession>E3PXG7</accession>
<proteinExistence type="predicted"/>
<evidence type="ECO:0000313" key="1">
    <source>
        <dbReference type="EMBL" id="CBH21132.1"/>
    </source>
</evidence>
<gene>
    <name evidence="1" type="ordered locus">CLOST_1009</name>
</gene>
<sequence>MNRDYIIKPMNELISNANHIDRIPLLSFNKMIGNPEKVADFLEIFFNAVNENTPKQTICFKMVEKIAAPEFYSEVIKILSGKCNNIQTQTIFKSTVAIPNDIGIVRESIPIITSKIREVFDAEVMYHGVCLLYRIISKYPELEVDLESNYIIFGKEELDICMKRFEILYMWQTKEHRGKTKPGYIDSIEEFMDFTLKFIKFK</sequence>
<dbReference type="eggNOG" id="ENOG50342X6">
    <property type="taxonomic scope" value="Bacteria"/>
</dbReference>
<keyword evidence="2" id="KW-1185">Reference proteome</keyword>
<protein>
    <submittedName>
        <fullName evidence="1">Uncharacterized protein</fullName>
    </submittedName>
</protein>
<evidence type="ECO:0000313" key="2">
    <source>
        <dbReference type="Proteomes" id="UP000007041"/>
    </source>
</evidence>
<dbReference type="RefSeq" id="WP_013361225.1">
    <property type="nucleotide sequence ID" value="NC_014614.1"/>
</dbReference>
<dbReference type="Proteomes" id="UP000007041">
    <property type="component" value="Chromosome"/>
</dbReference>
<dbReference type="BioCyc" id="CSTI499177:GJE9-1056-MONOMER"/>
<dbReference type="STRING" id="1511.CLOST_1009"/>